<gene>
    <name evidence="7" type="ORF">PSRA_0475</name>
</gene>
<dbReference type="PANTHER" id="PTHR30483">
    <property type="entry name" value="LEUCINE-SPECIFIC-BINDING PROTEIN"/>
    <property type="match status" value="1"/>
</dbReference>
<dbReference type="Pfam" id="PF13458">
    <property type="entry name" value="Peripla_BP_6"/>
    <property type="match status" value="1"/>
</dbReference>
<feature type="region of interest" description="Disordered" evidence="5">
    <location>
        <begin position="1"/>
        <end position="23"/>
    </location>
</feature>
<feature type="compositionally biased region" description="Low complexity" evidence="5">
    <location>
        <begin position="1"/>
        <end position="16"/>
    </location>
</feature>
<evidence type="ECO:0000256" key="2">
    <source>
        <dbReference type="ARBA" id="ARBA00022448"/>
    </source>
</evidence>
<dbReference type="GO" id="GO:0006865">
    <property type="term" value="P:amino acid transport"/>
    <property type="evidence" value="ECO:0007669"/>
    <property type="project" value="UniProtKB-KW"/>
</dbReference>
<dbReference type="Proteomes" id="UP000216725">
    <property type="component" value="Unassembled WGS sequence"/>
</dbReference>
<evidence type="ECO:0000256" key="5">
    <source>
        <dbReference type="SAM" id="MobiDB-lite"/>
    </source>
</evidence>
<dbReference type="AlphaFoldDB" id="A0A261F039"/>
<dbReference type="OrthoDB" id="7337537at2"/>
<dbReference type="CDD" id="cd06349">
    <property type="entry name" value="PBP1_ABC_HAAT-like"/>
    <property type="match status" value="1"/>
</dbReference>
<dbReference type="InterPro" id="IPR000709">
    <property type="entry name" value="Leu_Ile_Val-bd"/>
</dbReference>
<evidence type="ECO:0000313" key="7">
    <source>
        <dbReference type="EMBL" id="OZG52286.1"/>
    </source>
</evidence>
<dbReference type="InterPro" id="IPR028081">
    <property type="entry name" value="Leu-bd"/>
</dbReference>
<evidence type="ECO:0000256" key="1">
    <source>
        <dbReference type="ARBA" id="ARBA00010062"/>
    </source>
</evidence>
<dbReference type="PRINTS" id="PR00337">
    <property type="entry name" value="LEUILEVALBP"/>
</dbReference>
<evidence type="ECO:0000259" key="6">
    <source>
        <dbReference type="Pfam" id="PF13458"/>
    </source>
</evidence>
<keyword evidence="2" id="KW-0813">Transport</keyword>
<feature type="domain" description="Leucine-binding protein" evidence="6">
    <location>
        <begin position="65"/>
        <end position="392"/>
    </location>
</feature>
<dbReference type="InterPro" id="IPR028082">
    <property type="entry name" value="Peripla_BP_I"/>
</dbReference>
<dbReference type="Gene3D" id="3.40.50.2300">
    <property type="match status" value="2"/>
</dbReference>
<accession>A0A261F039</accession>
<name>A0A261F039_9BIFI</name>
<dbReference type="InterPro" id="IPR051010">
    <property type="entry name" value="BCAA_transport"/>
</dbReference>
<dbReference type="RefSeq" id="WP_094660298.1">
    <property type="nucleotide sequence ID" value="NZ_MWWR01000004.1"/>
</dbReference>
<proteinExistence type="inferred from homology"/>
<keyword evidence="4" id="KW-0029">Amino-acid transport</keyword>
<dbReference type="EMBL" id="MWWR01000004">
    <property type="protein sequence ID" value="OZG52286.1"/>
    <property type="molecule type" value="Genomic_DNA"/>
</dbReference>
<protein>
    <submittedName>
        <fullName evidence="7">ABC transporter substrate-binding protein</fullName>
    </submittedName>
</protein>
<comment type="similarity">
    <text evidence="1">Belongs to the leucine-binding protein family.</text>
</comment>
<keyword evidence="8" id="KW-1185">Reference proteome</keyword>
<evidence type="ECO:0000313" key="8">
    <source>
        <dbReference type="Proteomes" id="UP000216725"/>
    </source>
</evidence>
<organism evidence="7 8">
    <name type="scientific">Pseudoscardovia radai</name>
    <dbReference type="NCBI Taxonomy" id="987066"/>
    <lineage>
        <taxon>Bacteria</taxon>
        <taxon>Bacillati</taxon>
        <taxon>Actinomycetota</taxon>
        <taxon>Actinomycetes</taxon>
        <taxon>Bifidobacteriales</taxon>
        <taxon>Bifidobacteriaceae</taxon>
        <taxon>Pseudoscardovia</taxon>
    </lineage>
</organism>
<evidence type="ECO:0000256" key="3">
    <source>
        <dbReference type="ARBA" id="ARBA00022729"/>
    </source>
</evidence>
<dbReference type="SUPFAM" id="SSF53822">
    <property type="entry name" value="Periplasmic binding protein-like I"/>
    <property type="match status" value="1"/>
</dbReference>
<evidence type="ECO:0000256" key="4">
    <source>
        <dbReference type="ARBA" id="ARBA00022970"/>
    </source>
</evidence>
<keyword evidence="3" id="KW-0732">Signal</keyword>
<sequence length="419" mass="44478">MSIHSTGTNAGTTAARRAARPARRGWRKAVKSALAAIVASTTLLSVSACGLGGDSANSNAADGDTVYIAAIYPATGQYAEYGKLFKEGFDLAVDEVNADGGVGGKTLAIKYYDTQSDAKQDASIAPQIASDQSVIAVVGDYASPASSAASPTFQQAGLVHYGFNNSASTFTDTGDHVWTPQISQEQYQKANADVVAKKAKKISVVYIENDWGKQAYDFFKQEAEKNGTEIVYESSYLSDSTDLSPILIPARDAQPDAIVDIGYGPDGALVVNTLRDKLGYTGPFFGGQETSEFLENAGSNAEGTIITGSFSATGTKDSKAQAFVKAFNDRYGNNPGNFEVTAYQAIKDLAYAANKTSPTRDGIQQALQTVTDFPLYQGNGGTFKFNTETRRADNIDPILLIVKDGKFVQYDPDTDSASN</sequence>
<dbReference type="PANTHER" id="PTHR30483:SF6">
    <property type="entry name" value="PERIPLASMIC BINDING PROTEIN OF ABC TRANSPORTER FOR NATURAL AMINO ACIDS"/>
    <property type="match status" value="1"/>
</dbReference>
<comment type="caution">
    <text evidence="7">The sequence shown here is derived from an EMBL/GenBank/DDBJ whole genome shotgun (WGS) entry which is preliminary data.</text>
</comment>
<reference evidence="7 8" key="1">
    <citation type="journal article" date="2017" name="BMC Genomics">
        <title>Comparative genomic and phylogenomic analyses of the Bifidobacteriaceae family.</title>
        <authorList>
            <person name="Lugli G.A."/>
            <person name="Milani C."/>
            <person name="Turroni F."/>
            <person name="Duranti S."/>
            <person name="Mancabelli L."/>
            <person name="Mangifesta M."/>
            <person name="Ferrario C."/>
            <person name="Modesto M."/>
            <person name="Mattarelli P."/>
            <person name="Jiri K."/>
            <person name="van Sinderen D."/>
            <person name="Ventura M."/>
        </authorList>
    </citation>
    <scope>NUCLEOTIDE SEQUENCE [LARGE SCALE GENOMIC DNA]</scope>
    <source>
        <strain evidence="7 8">DSM 24742</strain>
    </source>
</reference>